<accession>A0A6H9YJ15</accession>
<dbReference type="EMBL" id="WBMT01000012">
    <property type="protein sequence ID" value="KAB2346075.1"/>
    <property type="molecule type" value="Genomic_DNA"/>
</dbReference>
<name>A0A6H9YJ15_9ACTN</name>
<dbReference type="InterPro" id="IPR005693">
    <property type="entry name" value="Mce"/>
</dbReference>
<reference evidence="3 4" key="1">
    <citation type="submission" date="2019-09" db="EMBL/GenBank/DDBJ databases">
        <title>Actinomadura physcomitrii sp. nov., a novel actinomycete isolated from moss [Physcomitrium sphaericum (Ludw) Fuernr].</title>
        <authorList>
            <person name="Zhuang X."/>
            <person name="Liu C."/>
        </authorList>
    </citation>
    <scope>NUCLEOTIDE SEQUENCE [LARGE SCALE GENOMIC DNA]</scope>
    <source>
        <strain evidence="3 4">HMC1</strain>
    </source>
</reference>
<evidence type="ECO:0000259" key="2">
    <source>
        <dbReference type="Pfam" id="PF11887"/>
    </source>
</evidence>
<proteinExistence type="predicted"/>
<evidence type="ECO:0000259" key="1">
    <source>
        <dbReference type="Pfam" id="PF02470"/>
    </source>
</evidence>
<dbReference type="Pfam" id="PF11887">
    <property type="entry name" value="Mce4_CUP1"/>
    <property type="match status" value="1"/>
</dbReference>
<organism evidence="3 4">
    <name type="scientific">Actinomadura rudentiformis</name>
    <dbReference type="NCBI Taxonomy" id="359158"/>
    <lineage>
        <taxon>Bacteria</taxon>
        <taxon>Bacillati</taxon>
        <taxon>Actinomycetota</taxon>
        <taxon>Actinomycetes</taxon>
        <taxon>Streptosporangiales</taxon>
        <taxon>Thermomonosporaceae</taxon>
        <taxon>Actinomadura</taxon>
    </lineage>
</organism>
<evidence type="ECO:0000313" key="3">
    <source>
        <dbReference type="EMBL" id="KAB2346075.1"/>
    </source>
</evidence>
<feature type="domain" description="Mammalian cell entry C-terminal" evidence="2">
    <location>
        <begin position="128"/>
        <end position="312"/>
    </location>
</feature>
<dbReference type="InterPro" id="IPR003399">
    <property type="entry name" value="Mce/MlaD"/>
</dbReference>
<dbReference type="AlphaFoldDB" id="A0A6H9YJ15"/>
<dbReference type="InterPro" id="IPR024516">
    <property type="entry name" value="Mce_C"/>
</dbReference>
<dbReference type="PANTHER" id="PTHR33371:SF16">
    <property type="entry name" value="MCE-FAMILY PROTEIN MCE3F"/>
    <property type="match status" value="1"/>
</dbReference>
<dbReference type="RefSeq" id="WP_151564202.1">
    <property type="nucleotide sequence ID" value="NZ_WBMT01000012.1"/>
</dbReference>
<gene>
    <name evidence="3" type="ORF">F8566_25585</name>
</gene>
<dbReference type="GO" id="GO:0005576">
    <property type="term" value="C:extracellular region"/>
    <property type="evidence" value="ECO:0007669"/>
    <property type="project" value="TreeGrafter"/>
</dbReference>
<keyword evidence="4" id="KW-1185">Reference proteome</keyword>
<protein>
    <submittedName>
        <fullName evidence="3">MCE family protein</fullName>
    </submittedName>
</protein>
<evidence type="ECO:0000313" key="4">
    <source>
        <dbReference type="Proteomes" id="UP000468735"/>
    </source>
</evidence>
<feature type="domain" description="Mce/MlaD" evidence="1">
    <location>
        <begin position="40"/>
        <end position="120"/>
    </location>
</feature>
<comment type="caution">
    <text evidence="3">The sequence shown here is derived from an EMBL/GenBank/DDBJ whole genome shotgun (WGS) entry which is preliminary data.</text>
</comment>
<dbReference type="Pfam" id="PF02470">
    <property type="entry name" value="MlaD"/>
    <property type="match status" value="1"/>
</dbReference>
<sequence>MLTTFTRIKIVAFVIISFVTVSYIGMTYADLGRHIGLRDYYTVKLQLPETGGLFKGSAVSYRGVTVGRVDALDLADGDGQNGTRVVADLRITSDAKIPANTNAVVANRSAVGEQYVDLRPATAGGPYLSAGSTITRTAATTPPPVSETLKAINDFNASIPTDSLQITLEELGKAFTGQGPHLQRLLDASDQFINTSYENLDTTVTFLENGNAVLRTQNQEAASLREFAREGRKFAEALKGSDADIRRLIAAAPPFSAELSGLLRDLDPGLPRLLANLLTVSRVTDTRIPGMRQFFSDLPAVAAMGNTIVRGGTLEMGLINTFFNPLPCVSGYGGTFYRNGQDVQGGSRPFNTGARCTLSPSTGVNVRGAANAPRGGVPEPAKPGVASGAADVLEAVGLPGVWPSTTGTVGQGATAYSDLERLLGLRK</sequence>
<dbReference type="OrthoDB" id="4741753at2"/>
<dbReference type="NCBIfam" id="TIGR00996">
    <property type="entry name" value="Mtu_fam_mce"/>
    <property type="match status" value="1"/>
</dbReference>
<dbReference type="InterPro" id="IPR052336">
    <property type="entry name" value="MlaD_Phospholipid_Transporter"/>
</dbReference>
<dbReference type="Proteomes" id="UP000468735">
    <property type="component" value="Unassembled WGS sequence"/>
</dbReference>
<dbReference type="PANTHER" id="PTHR33371">
    <property type="entry name" value="INTERMEMBRANE PHOSPHOLIPID TRANSPORT SYSTEM BINDING PROTEIN MLAD-RELATED"/>
    <property type="match status" value="1"/>
</dbReference>